<dbReference type="Proteomes" id="UP000325315">
    <property type="component" value="Unassembled WGS sequence"/>
</dbReference>
<organism evidence="1 2">
    <name type="scientific">Gossypium australe</name>
    <dbReference type="NCBI Taxonomy" id="47621"/>
    <lineage>
        <taxon>Eukaryota</taxon>
        <taxon>Viridiplantae</taxon>
        <taxon>Streptophyta</taxon>
        <taxon>Embryophyta</taxon>
        <taxon>Tracheophyta</taxon>
        <taxon>Spermatophyta</taxon>
        <taxon>Magnoliopsida</taxon>
        <taxon>eudicotyledons</taxon>
        <taxon>Gunneridae</taxon>
        <taxon>Pentapetalae</taxon>
        <taxon>rosids</taxon>
        <taxon>malvids</taxon>
        <taxon>Malvales</taxon>
        <taxon>Malvaceae</taxon>
        <taxon>Malvoideae</taxon>
        <taxon>Gossypium</taxon>
    </lineage>
</organism>
<keyword evidence="2" id="KW-1185">Reference proteome</keyword>
<accession>A0A5B6VN44</accession>
<evidence type="ECO:0000313" key="2">
    <source>
        <dbReference type="Proteomes" id="UP000325315"/>
    </source>
</evidence>
<dbReference type="AlphaFoldDB" id="A0A5B6VN44"/>
<sequence length="78" mass="8738">MEISTLDLPTSLGGLTMTMVQPCLPYFPLGDSVLKVFRLSGCLLQFQNMLCNGLQGFQQRNGVAIILHWQQSWHSQKA</sequence>
<reference evidence="2" key="1">
    <citation type="journal article" date="2019" name="Plant Biotechnol. J.">
        <title>Genome sequencing of the Australian wild diploid species Gossypium australe highlights disease resistance and delayed gland morphogenesis.</title>
        <authorList>
            <person name="Cai Y."/>
            <person name="Cai X."/>
            <person name="Wang Q."/>
            <person name="Wang P."/>
            <person name="Zhang Y."/>
            <person name="Cai C."/>
            <person name="Xu Y."/>
            <person name="Wang K."/>
            <person name="Zhou Z."/>
            <person name="Wang C."/>
            <person name="Geng S."/>
            <person name="Li B."/>
            <person name="Dong Q."/>
            <person name="Hou Y."/>
            <person name="Wang H."/>
            <person name="Ai P."/>
            <person name="Liu Z."/>
            <person name="Yi F."/>
            <person name="Sun M."/>
            <person name="An G."/>
            <person name="Cheng J."/>
            <person name="Zhang Y."/>
            <person name="Shi Q."/>
            <person name="Xie Y."/>
            <person name="Shi X."/>
            <person name="Chang Y."/>
            <person name="Huang F."/>
            <person name="Chen Y."/>
            <person name="Hong S."/>
            <person name="Mi L."/>
            <person name="Sun Q."/>
            <person name="Zhang L."/>
            <person name="Zhou B."/>
            <person name="Peng R."/>
            <person name="Zhang X."/>
            <person name="Liu F."/>
        </authorList>
    </citation>
    <scope>NUCLEOTIDE SEQUENCE [LARGE SCALE GENOMIC DNA]</scope>
    <source>
        <strain evidence="2">cv. PA1801</strain>
    </source>
</reference>
<dbReference type="OrthoDB" id="428734at2759"/>
<dbReference type="EMBL" id="SMMG02000006">
    <property type="protein sequence ID" value="KAA3470581.1"/>
    <property type="molecule type" value="Genomic_DNA"/>
</dbReference>
<proteinExistence type="predicted"/>
<evidence type="ECO:0000313" key="1">
    <source>
        <dbReference type="EMBL" id="KAA3470581.1"/>
    </source>
</evidence>
<protein>
    <submittedName>
        <fullName evidence="1">Carbon catabolite repressor protein 4-like protein 6</fullName>
    </submittedName>
</protein>
<comment type="caution">
    <text evidence="1">The sequence shown here is derived from an EMBL/GenBank/DDBJ whole genome shotgun (WGS) entry which is preliminary data.</text>
</comment>
<name>A0A5B6VN44_9ROSI</name>
<gene>
    <name evidence="1" type="ORF">EPI10_016276</name>
</gene>